<gene>
    <name evidence="1" type="ORF">FHG66_12815</name>
</gene>
<sequence length="414" mass="46327">MSRRKTKLLSNVAEEMACLARRFSLEHRAAVPLERIAFAETLLARPENPYTLESTSAFWRSLSDENTTLGRIVPGVAFFQEDMGGAIIEYGPVEGNPSARHALAFYADGSVLYGQTMGRSFARWFCVLPTPLVLTSSPSPIWPKTKAAGPFRLKMPVRARWGRLRVMGHGWLAELSPIPDKTDKAGSPEAAALLQALRGQLEAELEALAARLARMPPMTDPRTRERGWTDRRYSFGPFPESSSDAALDYYLRPEVTDEDRHLPHRLWSVPDRRITWLQKLAMGTAEVISHEAGMHRVNIGIYGPGPWHADPSIRLDDGGSDPSYWEGSSPEARRLRERAYEIIGPGALEIAKNFVGTGYINRRYVRSHYSPEPAPIARGWAARESRALSDQERTDAILRHQRECEALRASGPET</sequence>
<dbReference type="Proteomes" id="UP000305887">
    <property type="component" value="Unassembled WGS sequence"/>
</dbReference>
<evidence type="ECO:0000313" key="2">
    <source>
        <dbReference type="Proteomes" id="UP000305887"/>
    </source>
</evidence>
<dbReference type="EMBL" id="VDFU01000014">
    <property type="protein sequence ID" value="TNC49036.1"/>
    <property type="molecule type" value="Genomic_DNA"/>
</dbReference>
<dbReference type="RefSeq" id="WP_139077360.1">
    <property type="nucleotide sequence ID" value="NZ_VDFU01000014.1"/>
</dbReference>
<name>A0A5C4MUJ4_9RHOB</name>
<protein>
    <submittedName>
        <fullName evidence="1">Uncharacterized protein</fullName>
    </submittedName>
</protein>
<evidence type="ECO:0000313" key="1">
    <source>
        <dbReference type="EMBL" id="TNC49036.1"/>
    </source>
</evidence>
<accession>A0A5C4MUJ4</accession>
<proteinExistence type="predicted"/>
<comment type="caution">
    <text evidence="1">The sequence shown here is derived from an EMBL/GenBank/DDBJ whole genome shotgun (WGS) entry which is preliminary data.</text>
</comment>
<keyword evidence="2" id="KW-1185">Reference proteome</keyword>
<reference evidence="1 2" key="1">
    <citation type="submission" date="2019-06" db="EMBL/GenBank/DDBJ databases">
        <title>YIM 131921 draft genome.</title>
        <authorList>
            <person name="Jiang L."/>
        </authorList>
    </citation>
    <scope>NUCLEOTIDE SEQUENCE [LARGE SCALE GENOMIC DNA]</scope>
    <source>
        <strain evidence="1 2">YIM 131921</strain>
    </source>
</reference>
<dbReference type="AlphaFoldDB" id="A0A5C4MUJ4"/>
<organism evidence="1 2">
    <name type="scientific">Rubellimicrobium rubrum</name>
    <dbReference type="NCBI Taxonomy" id="2585369"/>
    <lineage>
        <taxon>Bacteria</taxon>
        <taxon>Pseudomonadati</taxon>
        <taxon>Pseudomonadota</taxon>
        <taxon>Alphaproteobacteria</taxon>
        <taxon>Rhodobacterales</taxon>
        <taxon>Roseobacteraceae</taxon>
        <taxon>Rubellimicrobium</taxon>
    </lineage>
</organism>